<evidence type="ECO:0000259" key="2">
    <source>
        <dbReference type="Pfam" id="PF00296"/>
    </source>
</evidence>
<name>A0A5C4TCP0_9BACL</name>
<protein>
    <submittedName>
        <fullName evidence="3">LLM class flavin-dependent oxidoreductase</fullName>
    </submittedName>
</protein>
<comment type="similarity">
    <text evidence="1">To bacterial alkanal monooxygenase alpha and beta chains.</text>
</comment>
<dbReference type="SUPFAM" id="SSF51679">
    <property type="entry name" value="Bacterial luciferase-like"/>
    <property type="match status" value="1"/>
</dbReference>
<dbReference type="RefSeq" id="WP_139602319.1">
    <property type="nucleotide sequence ID" value="NZ_VDCQ01000012.1"/>
</dbReference>
<organism evidence="3 4">
    <name type="scientific">Paenibacillus hemerocallicola</name>
    <dbReference type="NCBI Taxonomy" id="1172614"/>
    <lineage>
        <taxon>Bacteria</taxon>
        <taxon>Bacillati</taxon>
        <taxon>Bacillota</taxon>
        <taxon>Bacilli</taxon>
        <taxon>Bacillales</taxon>
        <taxon>Paenibacillaceae</taxon>
        <taxon>Paenibacillus</taxon>
    </lineage>
</organism>
<dbReference type="Proteomes" id="UP000307943">
    <property type="component" value="Unassembled WGS sequence"/>
</dbReference>
<evidence type="ECO:0000313" key="3">
    <source>
        <dbReference type="EMBL" id="TNJ66267.1"/>
    </source>
</evidence>
<evidence type="ECO:0000256" key="1">
    <source>
        <dbReference type="ARBA" id="ARBA00007789"/>
    </source>
</evidence>
<gene>
    <name evidence="3" type="ORF">FE784_11370</name>
</gene>
<dbReference type="InterPro" id="IPR019949">
    <property type="entry name" value="CmoO-like"/>
</dbReference>
<dbReference type="EMBL" id="VDCQ01000012">
    <property type="protein sequence ID" value="TNJ66267.1"/>
    <property type="molecule type" value="Genomic_DNA"/>
</dbReference>
<reference evidence="3 4" key="1">
    <citation type="submission" date="2019-05" db="EMBL/GenBank/DDBJ databases">
        <title>We sequenced the genome of Paenibacillus hemerocallicola KCTC 33185 for further insight into its adaptation and study the phylogeny of Paenibacillus.</title>
        <authorList>
            <person name="Narsing Rao M.P."/>
        </authorList>
    </citation>
    <scope>NUCLEOTIDE SEQUENCE [LARGE SCALE GENOMIC DNA]</scope>
    <source>
        <strain evidence="3 4">KCTC 33185</strain>
    </source>
</reference>
<dbReference type="GO" id="GO:0005829">
    <property type="term" value="C:cytosol"/>
    <property type="evidence" value="ECO:0007669"/>
    <property type="project" value="TreeGrafter"/>
</dbReference>
<accession>A0A5C4TCP0</accession>
<comment type="caution">
    <text evidence="3">The sequence shown here is derived from an EMBL/GenBank/DDBJ whole genome shotgun (WGS) entry which is preliminary data.</text>
</comment>
<dbReference type="AlphaFoldDB" id="A0A5C4TCP0"/>
<dbReference type="InterPro" id="IPR050766">
    <property type="entry name" value="Bact_Lucif_Oxidored"/>
</dbReference>
<dbReference type="InterPro" id="IPR036661">
    <property type="entry name" value="Luciferase-like_sf"/>
</dbReference>
<dbReference type="NCBIfam" id="TIGR03558">
    <property type="entry name" value="oxido_grp_1"/>
    <property type="match status" value="1"/>
</dbReference>
<feature type="domain" description="Luciferase-like" evidence="2">
    <location>
        <begin position="16"/>
        <end position="254"/>
    </location>
</feature>
<keyword evidence="4" id="KW-1185">Reference proteome</keyword>
<proteinExistence type="predicted"/>
<dbReference type="OrthoDB" id="9780518at2"/>
<dbReference type="Pfam" id="PF00296">
    <property type="entry name" value="Bac_luciferase"/>
    <property type="match status" value="1"/>
</dbReference>
<dbReference type="InterPro" id="IPR011251">
    <property type="entry name" value="Luciferase-like_dom"/>
</dbReference>
<dbReference type="Gene3D" id="3.20.20.30">
    <property type="entry name" value="Luciferase-like domain"/>
    <property type="match status" value="1"/>
</dbReference>
<dbReference type="PANTHER" id="PTHR30137">
    <property type="entry name" value="LUCIFERASE-LIKE MONOOXYGENASE"/>
    <property type="match status" value="1"/>
</dbReference>
<sequence>MKPITLSVLDLVPVLGRADPKSALGHAVSLAQTAEKLGYSRYWVAEHHDMPSIVSSCPEVVLSHIGAKTERIRIGSGAILLPYYKPYKVAETFHMLATLYPGRVDLGIGRAPGGHAHASMALSDNYLEGVRRLPEAIQSLVELIADDFHVEGQPVSARPLPAVPPELWMLGTNIKSAQFASRFGTGYVFGHFMSDQDGKTIIDTYRDGFQASAISPVPRVIVAVSVVCAETDEEAAHSAELGAGLFLGASAVSGEERRQYSGRAIVGAPERVKRQLLDMREQYRADEFIVVTTAHDYGARIRSYELLAESLLQQ</sequence>
<dbReference type="PANTHER" id="PTHR30137:SF20">
    <property type="entry name" value="N-ACETYL-S-ALKYLCYSTEINE MONOOXYGENASE"/>
    <property type="match status" value="1"/>
</dbReference>
<dbReference type="GO" id="GO:0016705">
    <property type="term" value="F:oxidoreductase activity, acting on paired donors, with incorporation or reduction of molecular oxygen"/>
    <property type="evidence" value="ECO:0007669"/>
    <property type="project" value="InterPro"/>
</dbReference>
<evidence type="ECO:0000313" key="4">
    <source>
        <dbReference type="Proteomes" id="UP000307943"/>
    </source>
</evidence>